<evidence type="ECO:0000256" key="2">
    <source>
        <dbReference type="ARBA" id="ARBA00022771"/>
    </source>
</evidence>
<dbReference type="PANTHER" id="PTHR23101:SF122">
    <property type="entry name" value="RABAPTIN-5-ASSOCIATED EXCHANGE FACTOR FOR RAB5"/>
    <property type="match status" value="1"/>
</dbReference>
<feature type="chain" id="PRO_5024276419" evidence="5">
    <location>
        <begin position="23"/>
        <end position="700"/>
    </location>
</feature>
<evidence type="ECO:0000256" key="4">
    <source>
        <dbReference type="SAM" id="MobiDB-lite"/>
    </source>
</evidence>
<dbReference type="InterPro" id="IPR002653">
    <property type="entry name" value="Znf_A20"/>
</dbReference>
<proteinExistence type="predicted"/>
<dbReference type="Gene3D" id="1.20.5.4770">
    <property type="match status" value="1"/>
</dbReference>
<dbReference type="GO" id="GO:0005085">
    <property type="term" value="F:guanyl-nucleotide exchange factor activity"/>
    <property type="evidence" value="ECO:0007669"/>
    <property type="project" value="InterPro"/>
</dbReference>
<keyword evidence="5" id="KW-0732">Signal</keyword>
<dbReference type="GO" id="GO:0003677">
    <property type="term" value="F:DNA binding"/>
    <property type="evidence" value="ECO:0007669"/>
    <property type="project" value="InterPro"/>
</dbReference>
<evidence type="ECO:0000259" key="7">
    <source>
        <dbReference type="PROSITE" id="PS51205"/>
    </source>
</evidence>
<organism evidence="8 9">
    <name type="scientific">Trichuris muris</name>
    <name type="common">Mouse whipworm</name>
    <dbReference type="NCBI Taxonomy" id="70415"/>
    <lineage>
        <taxon>Eukaryota</taxon>
        <taxon>Metazoa</taxon>
        <taxon>Ecdysozoa</taxon>
        <taxon>Nematoda</taxon>
        <taxon>Enoplea</taxon>
        <taxon>Dorylaimia</taxon>
        <taxon>Trichinellida</taxon>
        <taxon>Trichuridae</taxon>
        <taxon>Trichuris</taxon>
    </lineage>
</organism>
<dbReference type="GO" id="GO:0005829">
    <property type="term" value="C:cytosol"/>
    <property type="evidence" value="ECO:0007669"/>
    <property type="project" value="TreeGrafter"/>
</dbReference>
<dbReference type="AlphaFoldDB" id="A0A5S6QM67"/>
<dbReference type="GO" id="GO:0016192">
    <property type="term" value="P:vesicle-mediated transport"/>
    <property type="evidence" value="ECO:0007669"/>
    <property type="project" value="InterPro"/>
</dbReference>
<dbReference type="Pfam" id="PF02204">
    <property type="entry name" value="VPS9"/>
    <property type="match status" value="1"/>
</dbReference>
<evidence type="ECO:0000256" key="1">
    <source>
        <dbReference type="ARBA" id="ARBA00022723"/>
    </source>
</evidence>
<sequence length="700" mass="78915">MKSLTLLLGITTFIWQASVLRCNIIMRKGVTVEDVPSGKREPLRCEDHLGRHACSRRAMRPEFADKCRNSRLLHRYHCCRSCAKYIGIQVTPGGFFRDVGNFTYYDPTCPNIIDRAVYEGREDVFCMIIYATFREKVCSGPIAQHSCGKTCNMSCGKEKSNKRTASKKIMRLANIDNGCDISDIWTTIISEKGVCNSFLNQSQMVDNRWVVQVSEEDLLCKAGCGFYGNPQWKNYCSKCWRLHLKRSRGKSENAAESLQDFSMQSLESQIDRQSISPISSKTWPGLAWDRLFDPMWNTLSSPKASSLRSILKRSPSIELAQTTGQNVQPVGSVIPRRSIERQLSEESLHARNEFVQFLETLPKPIAQLVGKQVNLMTTNILRDSINVPLDDVSEAIQDIYNSMSNRLSTPLKDALSLVDEILEQVETYVCCRCYNNLFWSDSDEEVADISFQERVRSLHWVTCGPLDPGFDLANVAVVECFEKAISEIIATNSHRSPKQKLASLTSCCNLIFQCHKESRGTLASADEFLPALIYVVLKANPPLILSNVKFISRFALPCRLMSGEAGYYFTNLCCALNFIQNLNAKSLKMNSDEFEAYSCGQLVPPLRDSSLHGRQAIEAIENSLKALKLLHEEACTLLQKANGLKEMVESAAMECHKEIELADELMMDNAGKERANLPSPLEPQLVNRPFEEENNDTFNE</sequence>
<dbReference type="GO" id="GO:0008270">
    <property type="term" value="F:zinc ion binding"/>
    <property type="evidence" value="ECO:0007669"/>
    <property type="project" value="UniProtKB-KW"/>
</dbReference>
<accession>A0A5S6QM67</accession>
<dbReference type="GO" id="GO:0030139">
    <property type="term" value="C:endocytic vesicle"/>
    <property type="evidence" value="ECO:0007669"/>
    <property type="project" value="TreeGrafter"/>
</dbReference>
<dbReference type="InterPro" id="IPR003123">
    <property type="entry name" value="VPS9"/>
</dbReference>
<evidence type="ECO:0000256" key="3">
    <source>
        <dbReference type="ARBA" id="ARBA00022833"/>
    </source>
</evidence>
<dbReference type="PROSITE" id="PS51036">
    <property type="entry name" value="ZF_A20"/>
    <property type="match status" value="1"/>
</dbReference>
<dbReference type="SUPFAM" id="SSF109993">
    <property type="entry name" value="VPS9 domain"/>
    <property type="match status" value="1"/>
</dbReference>
<protein>
    <submittedName>
        <fullName evidence="9">Rab5 GDP/GTP exchange factor</fullName>
    </submittedName>
</protein>
<dbReference type="InterPro" id="IPR037191">
    <property type="entry name" value="VPS9_dom_sf"/>
</dbReference>
<name>A0A5S6QM67_TRIMR</name>
<evidence type="ECO:0000259" key="6">
    <source>
        <dbReference type="PROSITE" id="PS51036"/>
    </source>
</evidence>
<dbReference type="SMART" id="SM00167">
    <property type="entry name" value="VPS9"/>
    <property type="match status" value="1"/>
</dbReference>
<keyword evidence="8" id="KW-1185">Reference proteome</keyword>
<dbReference type="STRING" id="70415.A0A5S6QM67"/>
<evidence type="ECO:0000313" key="8">
    <source>
        <dbReference type="Proteomes" id="UP000046395"/>
    </source>
</evidence>
<feature type="domain" description="A20-type" evidence="6">
    <location>
        <begin position="214"/>
        <end position="248"/>
    </location>
</feature>
<reference evidence="9" key="1">
    <citation type="submission" date="2019-12" db="UniProtKB">
        <authorList>
            <consortium name="WormBaseParasite"/>
        </authorList>
    </citation>
    <scope>IDENTIFICATION</scope>
</reference>
<evidence type="ECO:0000256" key="5">
    <source>
        <dbReference type="SAM" id="SignalP"/>
    </source>
</evidence>
<dbReference type="InterPro" id="IPR045046">
    <property type="entry name" value="Vps9-like"/>
</dbReference>
<dbReference type="SUPFAM" id="SSF57716">
    <property type="entry name" value="Glucocorticoid receptor-like (DNA-binding domain)"/>
    <property type="match status" value="1"/>
</dbReference>
<dbReference type="PANTHER" id="PTHR23101">
    <property type="entry name" value="RAB GDP/GTP EXCHANGE FACTOR"/>
    <property type="match status" value="1"/>
</dbReference>
<dbReference type="PROSITE" id="PS51205">
    <property type="entry name" value="VPS9"/>
    <property type="match status" value="1"/>
</dbReference>
<dbReference type="Gene3D" id="1.20.1050.80">
    <property type="entry name" value="VPS9 domain"/>
    <property type="match status" value="1"/>
</dbReference>
<feature type="domain" description="VPS9" evidence="7">
    <location>
        <begin position="445"/>
        <end position="588"/>
    </location>
</feature>
<dbReference type="Gene3D" id="1.10.246.120">
    <property type="match status" value="1"/>
</dbReference>
<keyword evidence="3" id="KW-0862">Zinc</keyword>
<dbReference type="WBParaSite" id="TMUE_2000008259.1">
    <property type="protein sequence ID" value="TMUE_2000008259.1"/>
    <property type="gene ID" value="WBGene00292293"/>
</dbReference>
<keyword evidence="2" id="KW-0863">Zinc-finger</keyword>
<dbReference type="Pfam" id="PF01754">
    <property type="entry name" value="zf-A20"/>
    <property type="match status" value="1"/>
</dbReference>
<feature type="region of interest" description="Disordered" evidence="4">
    <location>
        <begin position="671"/>
        <end position="700"/>
    </location>
</feature>
<keyword evidence="1" id="KW-0479">Metal-binding</keyword>
<dbReference type="GO" id="GO:0031267">
    <property type="term" value="F:small GTPase binding"/>
    <property type="evidence" value="ECO:0007669"/>
    <property type="project" value="TreeGrafter"/>
</dbReference>
<feature type="signal peptide" evidence="5">
    <location>
        <begin position="1"/>
        <end position="22"/>
    </location>
</feature>
<evidence type="ECO:0000313" key="9">
    <source>
        <dbReference type="WBParaSite" id="TMUE_2000008259.1"/>
    </source>
</evidence>
<dbReference type="SMART" id="SM00259">
    <property type="entry name" value="ZnF_A20"/>
    <property type="match status" value="1"/>
</dbReference>
<dbReference type="Proteomes" id="UP000046395">
    <property type="component" value="Unassembled WGS sequence"/>
</dbReference>